<dbReference type="EC" id="3.1.4.53" evidence="8"/>
<dbReference type="SUPFAM" id="SSF56300">
    <property type="entry name" value="Metallo-dependent phosphatases"/>
    <property type="match status" value="1"/>
</dbReference>
<evidence type="ECO:0000256" key="6">
    <source>
        <dbReference type="SAM" id="Phobius"/>
    </source>
</evidence>
<reference evidence="9 10" key="1">
    <citation type="submission" date="2017-04" db="EMBL/GenBank/DDBJ databases">
        <title>Burkholderia puraquae sp. nov., a novel Burkholderia cepacia complex species from hospital setting samples.</title>
        <authorList>
            <person name="Martina P."/>
            <person name="Leguizamon M."/>
            <person name="Prieto C."/>
            <person name="Sousa S."/>
            <person name="Montanaro P."/>
            <person name="Draghi W."/>
            <person name="Staembler M."/>
            <person name="Bettiol M."/>
            <person name="Figoli C."/>
            <person name="Palau J."/>
            <person name="Alvarez F."/>
            <person name="Benetti S."/>
            <person name="Anchat E."/>
            <person name="Vescina C."/>
            <person name="Ferreras J."/>
            <person name="Lasch P."/>
            <person name="Lagares A."/>
            <person name="Zorreguieta A."/>
            <person name="Yantorno O."/>
            <person name="Bosch A."/>
        </authorList>
    </citation>
    <scope>NUCLEOTIDE SEQUENCE [LARGE SCALE GENOMIC DNA]</scope>
    <source>
        <strain evidence="9 10">CAMPA 1040</strain>
    </source>
</reference>
<dbReference type="Proteomes" id="UP000494135">
    <property type="component" value="Unassembled WGS sequence"/>
</dbReference>
<evidence type="ECO:0000256" key="5">
    <source>
        <dbReference type="SAM" id="MobiDB-lite"/>
    </source>
</evidence>
<dbReference type="EMBL" id="CADIKG010000043">
    <property type="protein sequence ID" value="CAB3772720.1"/>
    <property type="molecule type" value="Genomic_DNA"/>
</dbReference>
<dbReference type="RefSeq" id="WP_085041205.1">
    <property type="nucleotide sequence ID" value="NZ_CADIKG010000043.1"/>
</dbReference>
<dbReference type="Proteomes" id="UP000193146">
    <property type="component" value="Unassembled WGS sequence"/>
</dbReference>
<keyword evidence="1" id="KW-0479">Metal-binding</keyword>
<name>A0A1X1PDH3_9BURK</name>
<sequence>MFAWHRNKITNANDGKKPGDVPTTVMHVSDLHFGYRFDNILWKDVVRRAVSIRPDLIIVTGDVVNTPWRLAVKRAGERLIELRDRLRLETGKHHLEIFVVPGNHDTRISGLFPIQWLLPTTVLLALAAVATQWWFPFPNAPLLAKIVESALWGVAAIGMCLRLVTTSKLGRGEREQLFISHARVLDGFNVGVIPFDSASEGIRWAAGKVKRGALGAFRDVAGRFEAADESLGVFWIAAVHHHPVPLPYDAGNETMMIMTNAGKFLHELASYGVPLVLHGHKHHQHFSKLSFQTPYSTQSQIAILSASTPTESNGAGAFRHGFNVIHVNEEHQATVSVYSAQPTGETFALKKNFCIAESSEMARRRFESYLGRKGVVCQRAVFTTVIDDFGGAVIKRRFYGLESMHAPLSQVPGTFELSCHEGHVGEVTVEPLSEVVPHMTVREGERSVSKVVCSIDFEGSLLAPRMPVDLELEVQGSNLFALDMRQFEELYNDPNATVEEMIWTVPEGLAMRELQLHLKFLSRGVHPSQIRLSRAIDKGQPWRPCDEHISFVQGDSSATVTILHPQPNGRYRLTWRPPEPPPEASEILRGRSRAARERLLYATDEQKARIREWLPFLADFAGSQVFDTQQNAVVHAAVFSYEGMEKKLQIVASTYAGEDLRRRWSFGYGRGLVGATFKLNQIAGFDKTSCDDYGFTHYLRGDGMVASCASDVLEGGAYAFPLRMEDGDGRQSNEPFGVLLVSVDGWGGQLAKLEAPAGEPENPLLGQLSSFASQEILKLLESAIIPDATGEHPWIKPRHRTSSRRRARRPRKASSNFDRIFTKR</sequence>
<dbReference type="GO" id="GO:0004115">
    <property type="term" value="F:3',5'-cyclic-AMP phosphodiesterase activity"/>
    <property type="evidence" value="ECO:0007669"/>
    <property type="project" value="UniProtKB-EC"/>
</dbReference>
<evidence type="ECO:0000256" key="1">
    <source>
        <dbReference type="ARBA" id="ARBA00022723"/>
    </source>
</evidence>
<evidence type="ECO:0000313" key="10">
    <source>
        <dbReference type="Proteomes" id="UP000193146"/>
    </source>
</evidence>
<feature type="compositionally biased region" description="Basic residues" evidence="5">
    <location>
        <begin position="795"/>
        <end position="812"/>
    </location>
</feature>
<feature type="region of interest" description="Disordered" evidence="5">
    <location>
        <begin position="790"/>
        <end position="824"/>
    </location>
</feature>
<evidence type="ECO:0000259" key="7">
    <source>
        <dbReference type="Pfam" id="PF00149"/>
    </source>
</evidence>
<comment type="similarity">
    <text evidence="4">Belongs to the cyclic nucleotide phosphodiesterase class-III family.</text>
</comment>
<keyword evidence="6" id="KW-1133">Transmembrane helix</keyword>
<evidence type="ECO:0000313" key="8">
    <source>
        <dbReference type="EMBL" id="CAB3772720.1"/>
    </source>
</evidence>
<proteinExistence type="inferred from homology"/>
<gene>
    <name evidence="8" type="primary">cpdA_3</name>
    <name evidence="9" type="ORF">B7G54_23235</name>
    <name evidence="8" type="ORF">LMG29660_07207</name>
</gene>
<evidence type="ECO:0000256" key="4">
    <source>
        <dbReference type="ARBA" id="ARBA00025742"/>
    </source>
</evidence>
<dbReference type="AlphaFoldDB" id="A0A1X1PDH3"/>
<keyword evidence="6" id="KW-0812">Transmembrane</keyword>
<protein>
    <submittedName>
        <fullName evidence="8">3',5'-cyclic adenosine monophosphate phosphodiesterase CpdA</fullName>
        <ecNumber evidence="8">3.1.4.53</ecNumber>
    </submittedName>
</protein>
<dbReference type="InterPro" id="IPR050884">
    <property type="entry name" value="CNP_phosphodiesterase-III"/>
</dbReference>
<dbReference type="Pfam" id="PF00149">
    <property type="entry name" value="Metallophos"/>
    <property type="match status" value="1"/>
</dbReference>
<keyword evidence="2 8" id="KW-0378">Hydrolase</keyword>
<dbReference type="GO" id="GO:0046872">
    <property type="term" value="F:metal ion binding"/>
    <property type="evidence" value="ECO:0007669"/>
    <property type="project" value="UniProtKB-KW"/>
</dbReference>
<evidence type="ECO:0000313" key="11">
    <source>
        <dbReference type="Proteomes" id="UP000494135"/>
    </source>
</evidence>
<dbReference type="InterPro" id="IPR029052">
    <property type="entry name" value="Metallo-depent_PP-like"/>
</dbReference>
<accession>A0A1X1PDH3</accession>
<organism evidence="9 10">
    <name type="scientific">Burkholderia puraquae</name>
    <dbReference type="NCBI Taxonomy" id="1904757"/>
    <lineage>
        <taxon>Bacteria</taxon>
        <taxon>Pseudomonadati</taxon>
        <taxon>Pseudomonadota</taxon>
        <taxon>Betaproteobacteria</taxon>
        <taxon>Burkholderiales</taxon>
        <taxon>Burkholderiaceae</taxon>
        <taxon>Burkholderia</taxon>
        <taxon>Burkholderia cepacia complex</taxon>
    </lineage>
</organism>
<evidence type="ECO:0000256" key="3">
    <source>
        <dbReference type="ARBA" id="ARBA00023004"/>
    </source>
</evidence>
<feature type="transmembrane region" description="Helical" evidence="6">
    <location>
        <begin position="116"/>
        <end position="136"/>
    </location>
</feature>
<keyword evidence="3" id="KW-0408">Iron</keyword>
<evidence type="ECO:0000313" key="9">
    <source>
        <dbReference type="EMBL" id="ORT83791.1"/>
    </source>
</evidence>
<dbReference type="EMBL" id="NBYX01000012">
    <property type="protein sequence ID" value="ORT83791.1"/>
    <property type="molecule type" value="Genomic_DNA"/>
</dbReference>
<keyword evidence="6" id="KW-0472">Membrane</keyword>
<feature type="domain" description="Calcineurin-like phosphoesterase" evidence="7">
    <location>
        <begin position="24"/>
        <end position="283"/>
    </location>
</feature>
<evidence type="ECO:0000256" key="2">
    <source>
        <dbReference type="ARBA" id="ARBA00022801"/>
    </source>
</evidence>
<dbReference type="PANTHER" id="PTHR42988:SF2">
    <property type="entry name" value="CYCLIC NUCLEOTIDE PHOSPHODIESTERASE CBUA0032-RELATED"/>
    <property type="match status" value="1"/>
</dbReference>
<reference evidence="8 11" key="2">
    <citation type="submission" date="2020-04" db="EMBL/GenBank/DDBJ databases">
        <authorList>
            <person name="De Canck E."/>
        </authorList>
    </citation>
    <scope>NUCLEOTIDE SEQUENCE [LARGE SCALE GENOMIC DNA]</scope>
    <source>
        <strain evidence="8 11">LMG 29660</strain>
    </source>
</reference>
<dbReference type="Gene3D" id="3.60.21.10">
    <property type="match status" value="2"/>
</dbReference>
<keyword evidence="10" id="KW-1185">Reference proteome</keyword>
<dbReference type="PANTHER" id="PTHR42988">
    <property type="entry name" value="PHOSPHOHYDROLASE"/>
    <property type="match status" value="1"/>
</dbReference>
<dbReference type="InterPro" id="IPR004843">
    <property type="entry name" value="Calcineurin-like_PHP"/>
</dbReference>
<dbReference type="OrthoDB" id="1489171at2"/>